<evidence type="ECO:0000313" key="2">
    <source>
        <dbReference type="Proteomes" id="UP000007800"/>
    </source>
</evidence>
<dbReference type="OrthoDB" id="472846at2759"/>
<dbReference type="AlphaFoldDB" id="C5LP94"/>
<dbReference type="RefSeq" id="XP_002768731.1">
    <property type="nucleotide sequence ID" value="XM_002768685.1"/>
</dbReference>
<accession>C5LP94</accession>
<reference evidence="1 2" key="1">
    <citation type="submission" date="2008-07" db="EMBL/GenBank/DDBJ databases">
        <authorList>
            <person name="El-Sayed N."/>
            <person name="Caler E."/>
            <person name="Inman J."/>
            <person name="Amedeo P."/>
            <person name="Hass B."/>
            <person name="Wortman J."/>
        </authorList>
    </citation>
    <scope>NUCLEOTIDE SEQUENCE [LARGE SCALE GENOMIC DNA]</scope>
    <source>
        <strain evidence="2">ATCC 50983 / TXsc</strain>
    </source>
</reference>
<dbReference type="Proteomes" id="UP000007800">
    <property type="component" value="Unassembled WGS sequence"/>
</dbReference>
<dbReference type="InParanoid" id="C5LP94"/>
<protein>
    <submittedName>
        <fullName evidence="1">Uncharacterized protein</fullName>
    </submittedName>
</protein>
<sequence length="181" mass="20334">MGVSESDVPYYLTVDNLPDAETVEKECGEAVTTEIVETVTEMADLSNFEFRKALRHRPSETKVDEVVQKKKSLVERDAGDSACANEREVKRSDGCEKVIPSPQEPAMSKEKLSRFTVKLKTLKKALRLIATEQNVMTAPELADLWCKEHADRNVLLKCDRAVVEVFADVVLKNGKEFQSMN</sequence>
<gene>
    <name evidence="1" type="ORF">Pmar_PMAR028969</name>
</gene>
<dbReference type="EMBL" id="GG684049">
    <property type="protein sequence ID" value="EER01449.1"/>
    <property type="molecule type" value="Genomic_DNA"/>
</dbReference>
<keyword evidence="2" id="KW-1185">Reference proteome</keyword>
<organism evidence="2">
    <name type="scientific">Perkinsus marinus (strain ATCC 50983 / TXsc)</name>
    <dbReference type="NCBI Taxonomy" id="423536"/>
    <lineage>
        <taxon>Eukaryota</taxon>
        <taxon>Sar</taxon>
        <taxon>Alveolata</taxon>
        <taxon>Perkinsozoa</taxon>
        <taxon>Perkinsea</taxon>
        <taxon>Perkinsida</taxon>
        <taxon>Perkinsidae</taxon>
        <taxon>Perkinsus</taxon>
    </lineage>
</organism>
<dbReference type="GeneID" id="9039944"/>
<dbReference type="OMA" id="WCKEHAD"/>
<evidence type="ECO:0000313" key="1">
    <source>
        <dbReference type="EMBL" id="EER01449.1"/>
    </source>
</evidence>
<name>C5LP94_PERM5</name>
<proteinExistence type="predicted"/>